<comment type="caution">
    <text evidence="1">The sequence shown here is derived from an EMBL/GenBank/DDBJ whole genome shotgun (WGS) entry which is preliminary data.</text>
</comment>
<dbReference type="AlphaFoldDB" id="A0AAN8IIP6"/>
<accession>A0AAN8IIP6</accession>
<proteinExistence type="predicted"/>
<gene>
    <name evidence="1" type="ORF">GCK32_022123</name>
</gene>
<reference evidence="1 2" key="1">
    <citation type="submission" date="2019-10" db="EMBL/GenBank/DDBJ databases">
        <title>Assembly and Annotation for the nematode Trichostrongylus colubriformis.</title>
        <authorList>
            <person name="Martin J."/>
        </authorList>
    </citation>
    <scope>NUCLEOTIDE SEQUENCE [LARGE SCALE GENOMIC DNA]</scope>
    <source>
        <strain evidence="1">G859</strain>
        <tissue evidence="1">Whole worm</tissue>
    </source>
</reference>
<dbReference type="Proteomes" id="UP001331761">
    <property type="component" value="Unassembled WGS sequence"/>
</dbReference>
<feature type="non-terminal residue" evidence="1">
    <location>
        <position position="1"/>
    </location>
</feature>
<sequence length="105" mass="11360">AAQPRVASNDACRTTTSAARLHGFFKLERLQAEIMRRADVDGLGIGESTRRHHRGRLAGFHMDCGPLSAISPCVILSCSVHSSLVNLTEPTVVVALLCVVSFWLC</sequence>
<keyword evidence="2" id="KW-1185">Reference proteome</keyword>
<protein>
    <submittedName>
        <fullName evidence="1">Uncharacterized protein</fullName>
    </submittedName>
</protein>
<name>A0AAN8IIP6_TRICO</name>
<evidence type="ECO:0000313" key="2">
    <source>
        <dbReference type="Proteomes" id="UP001331761"/>
    </source>
</evidence>
<organism evidence="1 2">
    <name type="scientific">Trichostrongylus colubriformis</name>
    <name type="common">Black scour worm</name>
    <dbReference type="NCBI Taxonomy" id="6319"/>
    <lineage>
        <taxon>Eukaryota</taxon>
        <taxon>Metazoa</taxon>
        <taxon>Ecdysozoa</taxon>
        <taxon>Nematoda</taxon>
        <taxon>Chromadorea</taxon>
        <taxon>Rhabditida</taxon>
        <taxon>Rhabditina</taxon>
        <taxon>Rhabditomorpha</taxon>
        <taxon>Strongyloidea</taxon>
        <taxon>Trichostrongylidae</taxon>
        <taxon>Trichostrongylus</taxon>
    </lineage>
</organism>
<dbReference type="EMBL" id="WIXE01018569">
    <property type="protein sequence ID" value="KAK5970802.1"/>
    <property type="molecule type" value="Genomic_DNA"/>
</dbReference>
<evidence type="ECO:0000313" key="1">
    <source>
        <dbReference type="EMBL" id="KAK5970802.1"/>
    </source>
</evidence>